<reference evidence="1" key="1">
    <citation type="submission" date="2016-04" db="EMBL/GenBank/DDBJ databases">
        <title>Complete sequences of multidrug resistance plasmids bearing rmtG16S ribosomal RNA methyltransferase genes.</title>
        <authorList>
            <person name="Bueno M.F.C."/>
            <person name="Francisco G.R."/>
            <person name="Doi Y."/>
            <person name="Garcia D.O."/>
        </authorList>
    </citation>
    <scope>NUCLEOTIDE SEQUENCE</scope>
    <source>
        <strain evidence="1">Kp84/11</strain>
        <plasmid evidence="1">unnamed</plasmid>
    </source>
</reference>
<dbReference type="AlphaFoldDB" id="A0A1J0QZR2"/>
<accession>A0A1J0QZR2</accession>
<geneLocation type="plasmid" evidence="1">
    <name>unnamed</name>
</geneLocation>
<dbReference type="EMBL" id="KX029332">
    <property type="protein sequence ID" value="APD70739.1"/>
    <property type="molecule type" value="Genomic_DNA"/>
</dbReference>
<evidence type="ECO:0000313" key="1">
    <source>
        <dbReference type="EMBL" id="APD70739.1"/>
    </source>
</evidence>
<protein>
    <submittedName>
        <fullName evidence="1">Uncharacterized protein</fullName>
    </submittedName>
</protein>
<sequence>MGVNKFIIIDDESHRFPPGCENLVSTNYSEGMTDQTVASVIMKYCQYLT</sequence>
<proteinExistence type="predicted"/>
<organism evidence="1">
    <name type="scientific">Klebsiella pneumoniae</name>
    <dbReference type="NCBI Taxonomy" id="573"/>
    <lineage>
        <taxon>Bacteria</taxon>
        <taxon>Pseudomonadati</taxon>
        <taxon>Pseudomonadota</taxon>
        <taxon>Gammaproteobacteria</taxon>
        <taxon>Enterobacterales</taxon>
        <taxon>Enterobacteriaceae</taxon>
        <taxon>Klebsiella/Raoultella group</taxon>
        <taxon>Klebsiella</taxon>
        <taxon>Klebsiella pneumoniae complex</taxon>
    </lineage>
</organism>
<keyword evidence="1" id="KW-0614">Plasmid</keyword>
<name>A0A1J0QZR2_KLEPN</name>